<dbReference type="Proteomes" id="UP000790709">
    <property type="component" value="Unassembled WGS sequence"/>
</dbReference>
<evidence type="ECO:0000313" key="2">
    <source>
        <dbReference type="Proteomes" id="UP000790709"/>
    </source>
</evidence>
<protein>
    <submittedName>
        <fullName evidence="1">Uncharacterized protein</fullName>
    </submittedName>
</protein>
<sequence length="186" mass="20975">MRVIHHVAFRHFCPESRPPPALQRSIIRLVLGLGDAGQNIPRCARGWEGYLSLVGQITTRRSSFDVLHWYIVLLLRSSGIYFASASMGLLYLPMAYGARSRPISNENCRHDSAMIGILCCKQLSSVVFSVLMRAYAQPPRNHSASPCRIPNPTKRTYRSRGTRPLHRRQTRKLYLVGDSDGADLIL</sequence>
<reference evidence="1" key="1">
    <citation type="journal article" date="2021" name="New Phytol.">
        <title>Evolutionary innovations through gain and loss of genes in the ectomycorrhizal Boletales.</title>
        <authorList>
            <person name="Wu G."/>
            <person name="Miyauchi S."/>
            <person name="Morin E."/>
            <person name="Kuo A."/>
            <person name="Drula E."/>
            <person name="Varga T."/>
            <person name="Kohler A."/>
            <person name="Feng B."/>
            <person name="Cao Y."/>
            <person name="Lipzen A."/>
            <person name="Daum C."/>
            <person name="Hundley H."/>
            <person name="Pangilinan J."/>
            <person name="Johnson J."/>
            <person name="Barry K."/>
            <person name="LaButti K."/>
            <person name="Ng V."/>
            <person name="Ahrendt S."/>
            <person name="Min B."/>
            <person name="Choi I.G."/>
            <person name="Park H."/>
            <person name="Plett J.M."/>
            <person name="Magnuson J."/>
            <person name="Spatafora J.W."/>
            <person name="Nagy L.G."/>
            <person name="Henrissat B."/>
            <person name="Grigoriev I.V."/>
            <person name="Yang Z.L."/>
            <person name="Xu J."/>
            <person name="Martin F.M."/>
        </authorList>
    </citation>
    <scope>NUCLEOTIDE SEQUENCE</scope>
    <source>
        <strain evidence="1">KUC20120723A-06</strain>
    </source>
</reference>
<evidence type="ECO:0000313" key="1">
    <source>
        <dbReference type="EMBL" id="KAH7918599.1"/>
    </source>
</evidence>
<keyword evidence="2" id="KW-1185">Reference proteome</keyword>
<accession>A0ACB8AZ96</accession>
<dbReference type="EMBL" id="MU266761">
    <property type="protein sequence ID" value="KAH7918599.1"/>
    <property type="molecule type" value="Genomic_DNA"/>
</dbReference>
<gene>
    <name evidence="1" type="ORF">BV22DRAFT_904378</name>
</gene>
<comment type="caution">
    <text evidence="1">The sequence shown here is derived from an EMBL/GenBank/DDBJ whole genome shotgun (WGS) entry which is preliminary data.</text>
</comment>
<organism evidence="1 2">
    <name type="scientific">Leucogyrophana mollusca</name>
    <dbReference type="NCBI Taxonomy" id="85980"/>
    <lineage>
        <taxon>Eukaryota</taxon>
        <taxon>Fungi</taxon>
        <taxon>Dikarya</taxon>
        <taxon>Basidiomycota</taxon>
        <taxon>Agaricomycotina</taxon>
        <taxon>Agaricomycetes</taxon>
        <taxon>Agaricomycetidae</taxon>
        <taxon>Boletales</taxon>
        <taxon>Boletales incertae sedis</taxon>
        <taxon>Leucogyrophana</taxon>
    </lineage>
</organism>
<proteinExistence type="predicted"/>
<name>A0ACB8AZ96_9AGAM</name>